<accession>A0AAD7K3Q7</accession>
<dbReference type="EMBL" id="JARKIB010000009">
    <property type="protein sequence ID" value="KAJ7776464.1"/>
    <property type="molecule type" value="Genomic_DNA"/>
</dbReference>
<feature type="region of interest" description="Disordered" evidence="1">
    <location>
        <begin position="192"/>
        <end position="246"/>
    </location>
</feature>
<name>A0AAD7K3Q7_9AGAR</name>
<evidence type="ECO:0000313" key="2">
    <source>
        <dbReference type="EMBL" id="KAJ7776464.1"/>
    </source>
</evidence>
<proteinExistence type="predicted"/>
<dbReference type="AlphaFoldDB" id="A0AAD7K3Q7"/>
<evidence type="ECO:0000256" key="1">
    <source>
        <dbReference type="SAM" id="MobiDB-lite"/>
    </source>
</evidence>
<evidence type="ECO:0000313" key="3">
    <source>
        <dbReference type="Proteomes" id="UP001215598"/>
    </source>
</evidence>
<comment type="caution">
    <text evidence="2">The sequence shown here is derived from an EMBL/GenBank/DDBJ whole genome shotgun (WGS) entry which is preliminary data.</text>
</comment>
<reference evidence="2" key="1">
    <citation type="submission" date="2023-03" db="EMBL/GenBank/DDBJ databases">
        <title>Massive genome expansion in bonnet fungi (Mycena s.s.) driven by repeated elements and novel gene families across ecological guilds.</title>
        <authorList>
            <consortium name="Lawrence Berkeley National Laboratory"/>
            <person name="Harder C.B."/>
            <person name="Miyauchi S."/>
            <person name="Viragh M."/>
            <person name="Kuo A."/>
            <person name="Thoen E."/>
            <person name="Andreopoulos B."/>
            <person name="Lu D."/>
            <person name="Skrede I."/>
            <person name="Drula E."/>
            <person name="Henrissat B."/>
            <person name="Morin E."/>
            <person name="Kohler A."/>
            <person name="Barry K."/>
            <person name="LaButti K."/>
            <person name="Morin E."/>
            <person name="Salamov A."/>
            <person name="Lipzen A."/>
            <person name="Mereny Z."/>
            <person name="Hegedus B."/>
            <person name="Baldrian P."/>
            <person name="Stursova M."/>
            <person name="Weitz H."/>
            <person name="Taylor A."/>
            <person name="Grigoriev I.V."/>
            <person name="Nagy L.G."/>
            <person name="Martin F."/>
            <person name="Kauserud H."/>
        </authorList>
    </citation>
    <scope>NUCLEOTIDE SEQUENCE</scope>
    <source>
        <strain evidence="2">CBHHK182m</strain>
    </source>
</reference>
<protein>
    <submittedName>
        <fullName evidence="2">Uncharacterized protein</fullName>
    </submittedName>
</protein>
<organism evidence="2 3">
    <name type="scientific">Mycena metata</name>
    <dbReference type="NCBI Taxonomy" id="1033252"/>
    <lineage>
        <taxon>Eukaryota</taxon>
        <taxon>Fungi</taxon>
        <taxon>Dikarya</taxon>
        <taxon>Basidiomycota</taxon>
        <taxon>Agaricomycotina</taxon>
        <taxon>Agaricomycetes</taxon>
        <taxon>Agaricomycetidae</taxon>
        <taxon>Agaricales</taxon>
        <taxon>Marasmiineae</taxon>
        <taxon>Mycenaceae</taxon>
        <taxon>Mycena</taxon>
    </lineage>
</organism>
<gene>
    <name evidence="2" type="ORF">B0H16DRAFT_1712838</name>
</gene>
<dbReference type="Proteomes" id="UP001215598">
    <property type="component" value="Unassembled WGS sequence"/>
</dbReference>
<feature type="compositionally biased region" description="Low complexity" evidence="1">
    <location>
        <begin position="218"/>
        <end position="246"/>
    </location>
</feature>
<sequence>MLRAARKRLSIRGTPQNWRSTPVVLVLHRLWRALSSLPSPTYVCLLPAQPPPPKLHKVMDPQWAPHYNTNHEAQEQRKQAEKKRREQDLLYERQVRFCYWGKDGEEPEKLRQQGILLWPRLNLIDYPSLLNKMGLTAADEIYIYDFDGRCWDREDVNHVMEVSTGQVLLIRRLYVVSCPRIDELIEKHMPKHPPISRSLKRHCTDTMETPPSQKKVTRSFSPSPLSSSSSSSPSSSPTRTTSPAPSPLALMIVSSLSAPPSPPPVLPMNHNILWAQGRVLTPEGGIWPEGMYARDMATAFRLMGTLGGSVGQRFETVFGIPFPKGAWYQQLRA</sequence>
<keyword evidence="3" id="KW-1185">Reference proteome</keyword>